<keyword evidence="5 6" id="KW-0560">Oxidoreductase</keyword>
<evidence type="ECO:0000256" key="1">
    <source>
        <dbReference type="ARBA" id="ARBA00022490"/>
    </source>
</evidence>
<dbReference type="EMBL" id="JAPIUZ010000002">
    <property type="protein sequence ID" value="MCX2563345.1"/>
    <property type="molecule type" value="Genomic_DNA"/>
</dbReference>
<evidence type="ECO:0000256" key="5">
    <source>
        <dbReference type="ARBA" id="ARBA00023002"/>
    </source>
</evidence>
<dbReference type="InterPro" id="IPR010136">
    <property type="entry name" value="AGPR_type-2"/>
</dbReference>
<dbReference type="PROSITE" id="PS01224">
    <property type="entry name" value="ARGC"/>
    <property type="match status" value="1"/>
</dbReference>
<dbReference type="Pfam" id="PF22698">
    <property type="entry name" value="Semialdhyde_dhC_1"/>
    <property type="match status" value="1"/>
</dbReference>
<evidence type="ECO:0000256" key="6">
    <source>
        <dbReference type="HAMAP-Rule" id="MF_01110"/>
    </source>
</evidence>
<feature type="active site" evidence="6 7">
    <location>
        <position position="120"/>
    </location>
</feature>
<evidence type="ECO:0000313" key="9">
    <source>
        <dbReference type="EMBL" id="MCX2563345.1"/>
    </source>
</evidence>
<dbReference type="Pfam" id="PF01118">
    <property type="entry name" value="Semialdhyde_dh"/>
    <property type="match status" value="1"/>
</dbReference>
<comment type="caution">
    <text evidence="9">The sequence shown here is derived from an EMBL/GenBank/DDBJ whole genome shotgun (WGS) entry which is preliminary data.</text>
</comment>
<dbReference type="InterPro" id="IPR023013">
    <property type="entry name" value="AGPR_AS"/>
</dbReference>
<dbReference type="InterPro" id="IPR036291">
    <property type="entry name" value="NAD(P)-bd_dom_sf"/>
</dbReference>
<dbReference type="InterPro" id="IPR050085">
    <property type="entry name" value="AGPR"/>
</dbReference>
<evidence type="ECO:0000256" key="3">
    <source>
        <dbReference type="ARBA" id="ARBA00022605"/>
    </source>
</evidence>
<comment type="catalytic activity">
    <reaction evidence="6">
        <text>N-acetyl-L-glutamate 5-semialdehyde + phosphate + NADP(+) = N-acetyl-L-glutamyl 5-phosphate + NADPH + H(+)</text>
        <dbReference type="Rhea" id="RHEA:21588"/>
        <dbReference type="ChEBI" id="CHEBI:15378"/>
        <dbReference type="ChEBI" id="CHEBI:29123"/>
        <dbReference type="ChEBI" id="CHEBI:43474"/>
        <dbReference type="ChEBI" id="CHEBI:57783"/>
        <dbReference type="ChEBI" id="CHEBI:57936"/>
        <dbReference type="ChEBI" id="CHEBI:58349"/>
        <dbReference type="EC" id="1.2.1.38"/>
    </reaction>
</comment>
<dbReference type="PANTHER" id="PTHR32338:SF10">
    <property type="entry name" value="N-ACETYL-GAMMA-GLUTAMYL-PHOSPHATE REDUCTASE, CHLOROPLASTIC-RELATED"/>
    <property type="match status" value="1"/>
</dbReference>
<keyword evidence="2 6" id="KW-0055">Arginine biosynthesis</keyword>
<dbReference type="Gene3D" id="3.40.50.720">
    <property type="entry name" value="NAD(P)-binding Rossmann-like Domain"/>
    <property type="match status" value="1"/>
</dbReference>
<dbReference type="CDD" id="cd23935">
    <property type="entry name" value="AGPR_2_C"/>
    <property type="match status" value="1"/>
</dbReference>
<organism evidence="9 10">
    <name type="scientific">Acetobacter thailandicus</name>
    <dbReference type="NCBI Taxonomy" id="1502842"/>
    <lineage>
        <taxon>Bacteria</taxon>
        <taxon>Pseudomonadati</taxon>
        <taxon>Pseudomonadota</taxon>
        <taxon>Alphaproteobacteria</taxon>
        <taxon>Acetobacterales</taxon>
        <taxon>Acetobacteraceae</taxon>
        <taxon>Acetobacter</taxon>
    </lineage>
</organism>
<dbReference type="PANTHER" id="PTHR32338">
    <property type="entry name" value="N-ACETYL-GAMMA-GLUTAMYL-PHOSPHATE REDUCTASE, CHLOROPLASTIC-RELATED-RELATED"/>
    <property type="match status" value="1"/>
</dbReference>
<evidence type="ECO:0000256" key="2">
    <source>
        <dbReference type="ARBA" id="ARBA00022571"/>
    </source>
</evidence>
<dbReference type="NCBIfam" id="TIGR01851">
    <property type="entry name" value="argC_other"/>
    <property type="match status" value="1"/>
</dbReference>
<dbReference type="InterPro" id="IPR058924">
    <property type="entry name" value="AGPR_dimerisation_dom"/>
</dbReference>
<dbReference type="Gene3D" id="3.30.360.10">
    <property type="entry name" value="Dihydrodipicolinate Reductase, domain 2"/>
    <property type="match status" value="1"/>
</dbReference>
<comment type="pathway">
    <text evidence="6">Amino-acid biosynthesis; L-arginine biosynthesis; N(2)-acetyl-L-ornithine from L-glutamate: step 3/4.</text>
</comment>
<evidence type="ECO:0000259" key="8">
    <source>
        <dbReference type="SMART" id="SM00859"/>
    </source>
</evidence>
<keyword evidence="4 6" id="KW-0521">NADP</keyword>
<dbReference type="GO" id="GO:0003942">
    <property type="term" value="F:N-acetyl-gamma-glutamyl-phosphate reductase activity"/>
    <property type="evidence" value="ECO:0007669"/>
    <property type="project" value="UniProtKB-EC"/>
</dbReference>
<dbReference type="SUPFAM" id="SSF55347">
    <property type="entry name" value="Glyceraldehyde-3-phosphate dehydrogenase-like, C-terminal domain"/>
    <property type="match status" value="1"/>
</dbReference>
<dbReference type="InterPro" id="IPR000534">
    <property type="entry name" value="Semialdehyde_DH_NAD-bd"/>
</dbReference>
<dbReference type="HAMAP" id="MF_01110">
    <property type="entry name" value="ArgC_type2"/>
    <property type="match status" value="1"/>
</dbReference>
<dbReference type="RefSeq" id="WP_086554246.1">
    <property type="nucleotide sequence ID" value="NZ_JAERKX010000004.1"/>
</dbReference>
<dbReference type="SMART" id="SM00859">
    <property type="entry name" value="Semialdhyde_dh"/>
    <property type="match status" value="1"/>
</dbReference>
<accession>A0ABT3QDK7</accession>
<evidence type="ECO:0000256" key="4">
    <source>
        <dbReference type="ARBA" id="ARBA00022857"/>
    </source>
</evidence>
<gene>
    <name evidence="6 9" type="primary">argC</name>
    <name evidence="9" type="ORF">OQ497_05125</name>
</gene>
<dbReference type="Proteomes" id="UP001301152">
    <property type="component" value="Unassembled WGS sequence"/>
</dbReference>
<proteinExistence type="inferred from homology"/>
<sequence length="303" mass="31982">MTQNPVIFIDGEAGTTGLEIRQRLVDLPVQLHTIDPAHRKDPAARKEAMLAAELVVLCLPDAASREAAEMMAEEGAGAPRLLDASSAFRTASDWVYGLPELTPGQTQKIASAQRVSNPGCYPTGAIALLRPLIDAGVLDAHYPVSINAVSGYSGGGRAMIEAHEQEGGPAFELYGLGLEHKHVPEIHLHAGLKRRPVFVPSVGHFPRGMIVSVPLHLDDLKGHVTTEDLHSALMAHYAGQDKIKVLPAEGSLSASALAGNDGMELRVHGSTHSRQAVLTARLDNLGKGASGAALQNIALMLGL</sequence>
<evidence type="ECO:0000256" key="7">
    <source>
        <dbReference type="PROSITE-ProRule" id="PRU10010"/>
    </source>
</evidence>
<keyword evidence="3 6" id="KW-0028">Amino-acid biosynthesis</keyword>
<dbReference type="EC" id="1.2.1.38" evidence="6"/>
<keyword evidence="10" id="KW-1185">Reference proteome</keyword>
<protein>
    <recommendedName>
        <fullName evidence="6">N-acetyl-gamma-glutamyl-phosphate reductase</fullName>
        <shortName evidence="6">AGPR</shortName>
        <ecNumber evidence="6">1.2.1.38</ecNumber>
    </recommendedName>
    <alternativeName>
        <fullName evidence="6">N-acetyl-glutamate semialdehyde dehydrogenase</fullName>
        <shortName evidence="6">NAGSA dehydrogenase</shortName>
    </alternativeName>
</protein>
<feature type="domain" description="Semialdehyde dehydrogenase NAD-binding" evidence="8">
    <location>
        <begin position="6"/>
        <end position="109"/>
    </location>
</feature>
<reference evidence="9 10" key="1">
    <citation type="submission" date="2022-11" db="EMBL/GenBank/DDBJ databases">
        <title>Genome sequencing of Acetobacter type strain.</title>
        <authorList>
            <person name="Heo J."/>
            <person name="Lee D."/>
            <person name="Han B.-H."/>
            <person name="Hong S.-B."/>
            <person name="Kwon S.-W."/>
        </authorList>
    </citation>
    <scope>NUCLEOTIDE SEQUENCE [LARGE SCALE GENOMIC DNA]</scope>
    <source>
        <strain evidence="9 10">KACC 21253</strain>
    </source>
</reference>
<comment type="subcellular location">
    <subcellularLocation>
        <location evidence="6">Cytoplasm</location>
    </subcellularLocation>
</comment>
<keyword evidence="1 6" id="KW-0963">Cytoplasm</keyword>
<evidence type="ECO:0000313" key="10">
    <source>
        <dbReference type="Proteomes" id="UP001301152"/>
    </source>
</evidence>
<dbReference type="SUPFAM" id="SSF51735">
    <property type="entry name" value="NAD(P)-binding Rossmann-fold domains"/>
    <property type="match status" value="1"/>
</dbReference>
<comment type="similarity">
    <text evidence="6">Belongs to the NAGSA dehydrogenase family. Type 2 subfamily.</text>
</comment>
<comment type="function">
    <text evidence="6">Catalyzes the NADPH-dependent reduction of N-acetyl-5-glutamyl phosphate to yield N-acetyl-L-glutamate 5-semialdehyde.</text>
</comment>
<name>A0ABT3QDK7_9PROT</name>